<reference evidence="2 3" key="1">
    <citation type="submission" date="2023-03" db="EMBL/GenBank/DDBJ databases">
        <title>Genome insight into feeding habits of ladybird beetles.</title>
        <authorList>
            <person name="Li H.-S."/>
            <person name="Huang Y.-H."/>
            <person name="Pang H."/>
        </authorList>
    </citation>
    <scope>NUCLEOTIDE SEQUENCE [LARGE SCALE GENOMIC DNA]</scope>
    <source>
        <strain evidence="2">SYSU_2023b</strain>
        <tissue evidence="2">Whole body</tissue>
    </source>
</reference>
<evidence type="ECO:0000256" key="1">
    <source>
        <dbReference type="SAM" id="MobiDB-lite"/>
    </source>
</evidence>
<protein>
    <submittedName>
        <fullName evidence="2">Uncharacterized protein</fullName>
    </submittedName>
</protein>
<dbReference type="Proteomes" id="UP001431783">
    <property type="component" value="Unassembled WGS sequence"/>
</dbReference>
<organism evidence="2 3">
    <name type="scientific">Henosepilachna vigintioctopunctata</name>
    <dbReference type="NCBI Taxonomy" id="420089"/>
    <lineage>
        <taxon>Eukaryota</taxon>
        <taxon>Metazoa</taxon>
        <taxon>Ecdysozoa</taxon>
        <taxon>Arthropoda</taxon>
        <taxon>Hexapoda</taxon>
        <taxon>Insecta</taxon>
        <taxon>Pterygota</taxon>
        <taxon>Neoptera</taxon>
        <taxon>Endopterygota</taxon>
        <taxon>Coleoptera</taxon>
        <taxon>Polyphaga</taxon>
        <taxon>Cucujiformia</taxon>
        <taxon>Coccinelloidea</taxon>
        <taxon>Coccinellidae</taxon>
        <taxon>Epilachninae</taxon>
        <taxon>Epilachnini</taxon>
        <taxon>Henosepilachna</taxon>
    </lineage>
</organism>
<keyword evidence="3" id="KW-1185">Reference proteome</keyword>
<feature type="region of interest" description="Disordered" evidence="1">
    <location>
        <begin position="548"/>
        <end position="575"/>
    </location>
</feature>
<dbReference type="PANTHER" id="PTHR33480">
    <property type="entry name" value="SET DOMAIN-CONTAINING PROTEIN-RELATED"/>
    <property type="match status" value="1"/>
</dbReference>
<evidence type="ECO:0000313" key="3">
    <source>
        <dbReference type="Proteomes" id="UP001431783"/>
    </source>
</evidence>
<proteinExistence type="predicted"/>
<feature type="compositionally biased region" description="Polar residues" evidence="1">
    <location>
        <begin position="555"/>
        <end position="575"/>
    </location>
</feature>
<dbReference type="EMBL" id="JARQZJ010000035">
    <property type="protein sequence ID" value="KAK9876206.1"/>
    <property type="molecule type" value="Genomic_DNA"/>
</dbReference>
<evidence type="ECO:0000313" key="2">
    <source>
        <dbReference type="EMBL" id="KAK9876206.1"/>
    </source>
</evidence>
<name>A0AAW1TX90_9CUCU</name>
<accession>A0AAW1TX90</accession>
<sequence length="722" mass="84321">MNSEASSTISQKKHSCFYCQKLLCKIYRHYITVHKNEKDVREIIALPNKSGRRKLLLDNLRKKGDYLYNTTIKSRDQPDIVCKGTREGHQTLRDINVPCPRCKGYYSKLSLRHHIRKCMGGIPGKRLSNLQVEARKLMNNVHNRASDDLRQKIFPFFNDDEVTNAIRYDEAIILYGNYLCRKYTSEHNAPQIRSNLRSFGRLKLAMREENPNINEFFDVLDTSFVDLIINGIEKVSGLDNNTHLYRAPSTALLLATELKKLCKLLIMEFARKKDKDAQKKMEDLMLIFNLEFHVTINKRGMETQKINNRRRKTVLPKTDQIAQFRIYLENKIMEFISELEESFSLAAWTHLAQYTLVHLAVFNRKRPGETQRILIEDYRDYEILEDEDVADDTDTLSREQIKKWARIRFTGKLGKNTALLIHRSLGFRAIDLILHYRERAGVNASNRYVFGEPSNVHTQKTFQACQLIRNLAHESGIENSKLLRTRLLRQHLATETATSSVDQRLEGRVSDFMSHKRQIHQDYYVMTQKTDDITKVSQLLEDFSSNKKIHRGLDSPSTSSQANTSEVTPGNEHISQAKMNYLMGKKNVRRSWSTVEKDTAREYFSDEIFFGDEICRKKVLQFYNSNKQIYHFRTPHLIIQWVKCQRKKILAEEKGEKGLRVRWSTPEKEVLQLSTERHSLEGTTPTLAECELILEENREVLGKRTASSVKSFMYSEMKRKKT</sequence>
<comment type="caution">
    <text evidence="2">The sequence shown here is derived from an EMBL/GenBank/DDBJ whole genome shotgun (WGS) entry which is preliminary data.</text>
</comment>
<gene>
    <name evidence="2" type="ORF">WA026_011337</name>
</gene>
<dbReference type="AlphaFoldDB" id="A0AAW1TX90"/>
<dbReference type="PANTHER" id="PTHR33480:SF1">
    <property type="entry name" value="TYR RECOMBINASE DOMAIN-CONTAINING PROTEIN"/>
    <property type="match status" value="1"/>
</dbReference>